<dbReference type="OrthoDB" id="9836398at2759"/>
<dbReference type="GO" id="GO:0032591">
    <property type="term" value="C:dendritic spine membrane"/>
    <property type="evidence" value="ECO:0007669"/>
    <property type="project" value="TreeGrafter"/>
</dbReference>
<dbReference type="RefSeq" id="XP_030051265.1">
    <property type="nucleotide sequence ID" value="XM_030195405.1"/>
</dbReference>
<evidence type="ECO:0000313" key="9">
    <source>
        <dbReference type="RefSeq" id="XP_030051265.1"/>
    </source>
</evidence>
<dbReference type="GO" id="GO:0032281">
    <property type="term" value="C:AMPA glutamate receptor complex"/>
    <property type="evidence" value="ECO:0007669"/>
    <property type="project" value="TreeGrafter"/>
</dbReference>
<evidence type="ECO:0000256" key="5">
    <source>
        <dbReference type="SAM" id="MobiDB-lite"/>
    </source>
</evidence>
<dbReference type="InterPro" id="IPR026910">
    <property type="entry name" value="Shisa"/>
</dbReference>
<keyword evidence="4" id="KW-0472">Membrane</keyword>
<proteinExistence type="predicted"/>
<sequence>MCVGVQVPAMAPTAMGQMTVLLLCTFLDVLAANKVLSGVRPTNHSWPLPTLLAHVKKLISPQNATAADICYGYFDVMGHYDNTFNCSTGTYRFCCGTCYYRFCCEDRHERLDQKSCRNYVTPIWVDQSQASTTIANGKVQEYNPLKDQTNSTVYVICGVISFTLAVGIGAKIAFNRASNQPEAREINVPRALVDILRHQTVTVNRSERNNSTSISPGPPDNGPARPPKNLYNPIKPLKSNHDNMHHNYIHLTVNSPKHSATLDCRMNNQAHFPGSSMKYNTLSFSRSFHNLSHLPPSYESAMKSDISKYCSLKRLEKDTDDFYMKRKHLAELTRGTLPLHVMKMTYDREGYLEKSQAPRRVMSQEHILSENYNPYNDNQPPIRYDYTILREQRPMSHERLLSREVLHSQEHLLSPERLQHQSPTPFHDARLGHQKALSHSNVCSGSTTMLDCQHTLKMNSHTTAANSPKATWDAGNSGTTSRRQAFAAKRQNTVEQLQFIPGHLPSHNQQHLRTGSKNEVTV</sequence>
<dbReference type="PANTHER" id="PTHR31774">
    <property type="entry name" value="PROTEIN SHISA-9-RELATED"/>
    <property type="match status" value="1"/>
</dbReference>
<keyword evidence="2" id="KW-0812">Transmembrane</keyword>
<feature type="signal peptide" evidence="6">
    <location>
        <begin position="1"/>
        <end position="32"/>
    </location>
</feature>
<evidence type="ECO:0000256" key="1">
    <source>
        <dbReference type="ARBA" id="ARBA00004370"/>
    </source>
</evidence>
<evidence type="ECO:0000259" key="7">
    <source>
        <dbReference type="Pfam" id="PF13908"/>
    </source>
</evidence>
<evidence type="ECO:0000256" key="4">
    <source>
        <dbReference type="ARBA" id="ARBA00023136"/>
    </source>
</evidence>
<dbReference type="FunCoup" id="A0A6P7XKS9">
    <property type="interactions" value="12"/>
</dbReference>
<reference evidence="9" key="1">
    <citation type="submission" date="2025-08" db="UniProtKB">
        <authorList>
            <consortium name="RefSeq"/>
        </authorList>
    </citation>
    <scope>IDENTIFICATION</scope>
</reference>
<keyword evidence="6" id="KW-0732">Signal</keyword>
<feature type="compositionally biased region" description="Polar residues" evidence="5">
    <location>
        <begin position="202"/>
        <end position="215"/>
    </location>
</feature>
<dbReference type="KEGG" id="muo:115465009"/>
<name>A0A6P7XKS9_9AMPH</name>
<dbReference type="GO" id="GO:0048172">
    <property type="term" value="P:regulation of short-term neuronal synaptic plasticity"/>
    <property type="evidence" value="ECO:0007669"/>
    <property type="project" value="TreeGrafter"/>
</dbReference>
<feature type="domain" description="Shisa N-terminal" evidence="7">
    <location>
        <begin position="68"/>
        <end position="118"/>
    </location>
</feature>
<dbReference type="AlphaFoldDB" id="A0A6P7XKS9"/>
<evidence type="ECO:0000256" key="2">
    <source>
        <dbReference type="ARBA" id="ARBA00022692"/>
    </source>
</evidence>
<dbReference type="InterPro" id="IPR053891">
    <property type="entry name" value="Shisa_N"/>
</dbReference>
<feature type="region of interest" description="Disordered" evidence="5">
    <location>
        <begin position="202"/>
        <end position="231"/>
    </location>
</feature>
<dbReference type="GeneID" id="115465009"/>
<feature type="region of interest" description="Disordered" evidence="5">
    <location>
        <begin position="503"/>
        <end position="522"/>
    </location>
</feature>
<evidence type="ECO:0000256" key="3">
    <source>
        <dbReference type="ARBA" id="ARBA00022989"/>
    </source>
</evidence>
<feature type="compositionally biased region" description="Polar residues" evidence="5">
    <location>
        <begin position="506"/>
        <end position="522"/>
    </location>
</feature>
<comment type="subcellular location">
    <subcellularLocation>
        <location evidence="1">Membrane</location>
    </subcellularLocation>
</comment>
<dbReference type="GO" id="GO:0014069">
    <property type="term" value="C:postsynaptic density"/>
    <property type="evidence" value="ECO:0007669"/>
    <property type="project" value="TreeGrafter"/>
</dbReference>
<dbReference type="InParanoid" id="A0A6P7XKS9"/>
<dbReference type="Proteomes" id="UP000515156">
    <property type="component" value="Chromosome 3"/>
</dbReference>
<evidence type="ECO:0000256" key="6">
    <source>
        <dbReference type="SAM" id="SignalP"/>
    </source>
</evidence>
<protein>
    <submittedName>
        <fullName evidence="9">Protein shisa-7</fullName>
    </submittedName>
</protein>
<feature type="compositionally biased region" description="Pro residues" evidence="5">
    <location>
        <begin position="216"/>
        <end position="226"/>
    </location>
</feature>
<accession>A0A6P7XKS9</accession>
<gene>
    <name evidence="9" type="primary">SHISA7</name>
</gene>
<organism evidence="8 9">
    <name type="scientific">Microcaecilia unicolor</name>
    <dbReference type="NCBI Taxonomy" id="1415580"/>
    <lineage>
        <taxon>Eukaryota</taxon>
        <taxon>Metazoa</taxon>
        <taxon>Chordata</taxon>
        <taxon>Craniata</taxon>
        <taxon>Vertebrata</taxon>
        <taxon>Euteleostomi</taxon>
        <taxon>Amphibia</taxon>
        <taxon>Gymnophiona</taxon>
        <taxon>Siphonopidae</taxon>
        <taxon>Microcaecilia</taxon>
    </lineage>
</organism>
<keyword evidence="3" id="KW-1133">Transmembrane helix</keyword>
<dbReference type="PANTHER" id="PTHR31774:SF2">
    <property type="entry name" value="PROTEIN SHISA-7"/>
    <property type="match status" value="1"/>
</dbReference>
<dbReference type="Pfam" id="PF13908">
    <property type="entry name" value="Shisa_N"/>
    <property type="match status" value="1"/>
</dbReference>
<evidence type="ECO:0000313" key="8">
    <source>
        <dbReference type="Proteomes" id="UP000515156"/>
    </source>
</evidence>
<keyword evidence="8" id="KW-1185">Reference proteome</keyword>
<dbReference type="GO" id="GO:0045211">
    <property type="term" value="C:postsynaptic membrane"/>
    <property type="evidence" value="ECO:0007669"/>
    <property type="project" value="TreeGrafter"/>
</dbReference>
<dbReference type="CTD" id="729956"/>
<feature type="chain" id="PRO_5027996523" evidence="6">
    <location>
        <begin position="33"/>
        <end position="522"/>
    </location>
</feature>